<name>D2TYN4_9GAMM</name>
<protein>
    <submittedName>
        <fullName evidence="1">Phage transcriptional regulator</fullName>
    </submittedName>
</protein>
<dbReference type="AlphaFoldDB" id="D2TYN4"/>
<accession>D2TYN4</accession>
<evidence type="ECO:0000313" key="1">
    <source>
        <dbReference type="EMBL" id="CBA72535.1"/>
    </source>
</evidence>
<reference evidence="1" key="1">
    <citation type="journal article" date="2010" name="Insect Mol. Biol.">
        <title>The draft genome sequence of Arsenophonus nasoniae, son-killer bacterium of Nasonia vitripennis, reveals genes associated with virulence and symbiosis.</title>
        <authorList>
            <person name="Wilkes T."/>
            <person name="Darby A.C."/>
            <person name="Choi J."/>
            <person name="Colborne J.K."/>
            <person name="Werren J.H."/>
            <person name="Hurst G.D.D."/>
        </authorList>
    </citation>
    <scope>NUCLEOTIDE SEQUENCE</scope>
</reference>
<gene>
    <name evidence="1" type="ORF">ARN_12630</name>
</gene>
<sequence length="114" mass="13545">MTQNFRFRDAWNNAIWYALREVTGIPSPNPFEVRYIPAIAEECERIWQVTQHLQELIVEAEKTVIKRIVRKREDANFVLKQIEDILASESSKNQLTNSLWKCHKAKLIDFEKRT</sequence>
<proteinExistence type="predicted"/>
<organism evidence="1">
    <name type="scientific">Arsenophonus nasoniae</name>
    <name type="common">son-killer infecting Nasonia vitripennis</name>
    <dbReference type="NCBI Taxonomy" id="638"/>
    <lineage>
        <taxon>Bacteria</taxon>
        <taxon>Pseudomonadati</taxon>
        <taxon>Pseudomonadota</taxon>
        <taxon>Gammaproteobacteria</taxon>
        <taxon>Enterobacterales</taxon>
        <taxon>Morganellaceae</taxon>
        <taxon>Arsenophonus</taxon>
    </lineage>
</organism>
<dbReference type="EMBL" id="FN545185">
    <property type="protein sequence ID" value="CBA72535.1"/>
    <property type="molecule type" value="Genomic_DNA"/>
</dbReference>